<evidence type="ECO:0000313" key="4">
    <source>
        <dbReference type="Proteomes" id="UP000287188"/>
    </source>
</evidence>
<gene>
    <name evidence="3" type="ORF">KDK_28130</name>
</gene>
<protein>
    <submittedName>
        <fullName evidence="3">Uncharacterized protein</fullName>
    </submittedName>
</protein>
<evidence type="ECO:0000313" key="3">
    <source>
        <dbReference type="EMBL" id="GCE19013.1"/>
    </source>
</evidence>
<feature type="transmembrane region" description="Helical" evidence="2">
    <location>
        <begin position="156"/>
        <end position="175"/>
    </location>
</feature>
<accession>A0A402AIX4</accession>
<keyword evidence="4" id="KW-1185">Reference proteome</keyword>
<evidence type="ECO:0000256" key="2">
    <source>
        <dbReference type="SAM" id="Phobius"/>
    </source>
</evidence>
<feature type="transmembrane region" description="Helical" evidence="2">
    <location>
        <begin position="187"/>
        <end position="217"/>
    </location>
</feature>
<name>A0A402AIX4_9CHLR</name>
<comment type="caution">
    <text evidence="3">The sequence shown here is derived from an EMBL/GenBank/DDBJ whole genome shotgun (WGS) entry which is preliminary data.</text>
</comment>
<dbReference type="Proteomes" id="UP000287188">
    <property type="component" value="Unassembled WGS sequence"/>
</dbReference>
<sequence>MENTEKKVTEQNIVSDLEPKDDASSKSAQAIQVVDADPETDEATQTEDEQSVLEDEQFEEEESATIPEVVAEKSQLKKKPAAQIVTADKVQAEEVPTIPIGSIQTISTLEPEVSVHSVASMRAISMPAPLVVQPSEYRRGITEWLEIWRDGIRLNYLPLSLMPILLGTALAWTQSITPATPFGHLDIVHFVLALIAAAILQIGPTSSTIIMIISAVLTPAMPLAREDSFNRGSSNQHAY</sequence>
<dbReference type="AlphaFoldDB" id="A0A402AIX4"/>
<dbReference type="RefSeq" id="WP_246035353.1">
    <property type="nucleotide sequence ID" value="NZ_BIFS01000001.1"/>
</dbReference>
<organism evidence="3 4">
    <name type="scientific">Dictyobacter kobayashii</name>
    <dbReference type="NCBI Taxonomy" id="2014872"/>
    <lineage>
        <taxon>Bacteria</taxon>
        <taxon>Bacillati</taxon>
        <taxon>Chloroflexota</taxon>
        <taxon>Ktedonobacteria</taxon>
        <taxon>Ktedonobacterales</taxon>
        <taxon>Dictyobacteraceae</taxon>
        <taxon>Dictyobacter</taxon>
    </lineage>
</organism>
<keyword evidence="2" id="KW-1133">Transmembrane helix</keyword>
<dbReference type="EMBL" id="BIFS01000001">
    <property type="protein sequence ID" value="GCE19013.1"/>
    <property type="molecule type" value="Genomic_DNA"/>
</dbReference>
<keyword evidence="2" id="KW-0472">Membrane</keyword>
<feature type="compositionally biased region" description="Acidic residues" evidence="1">
    <location>
        <begin position="36"/>
        <end position="63"/>
    </location>
</feature>
<evidence type="ECO:0000256" key="1">
    <source>
        <dbReference type="SAM" id="MobiDB-lite"/>
    </source>
</evidence>
<keyword evidence="2" id="KW-0812">Transmembrane</keyword>
<feature type="region of interest" description="Disordered" evidence="1">
    <location>
        <begin position="1"/>
        <end position="65"/>
    </location>
</feature>
<proteinExistence type="predicted"/>
<reference evidence="4" key="1">
    <citation type="submission" date="2018-12" db="EMBL/GenBank/DDBJ databases">
        <title>Tengunoibacter tsumagoiensis gen. nov., sp. nov., Dictyobacter kobayashii sp. nov., D. alpinus sp. nov., and D. joshuensis sp. nov. and description of Dictyobacteraceae fam. nov. within the order Ktedonobacterales isolated from Tengu-no-mugimeshi.</title>
        <authorList>
            <person name="Wang C.M."/>
            <person name="Zheng Y."/>
            <person name="Sakai Y."/>
            <person name="Toyoda A."/>
            <person name="Minakuchi Y."/>
            <person name="Abe K."/>
            <person name="Yokota A."/>
            <person name="Yabe S."/>
        </authorList>
    </citation>
    <scope>NUCLEOTIDE SEQUENCE [LARGE SCALE GENOMIC DNA]</scope>
    <source>
        <strain evidence="4">Uno11</strain>
    </source>
</reference>